<dbReference type="Pfam" id="PF07995">
    <property type="entry name" value="GSDH"/>
    <property type="match status" value="1"/>
</dbReference>
<evidence type="ECO:0000313" key="4">
    <source>
        <dbReference type="Proteomes" id="UP000245086"/>
    </source>
</evidence>
<evidence type="ECO:0000259" key="2">
    <source>
        <dbReference type="Pfam" id="PF07995"/>
    </source>
</evidence>
<dbReference type="AlphaFoldDB" id="A0A2P2EAS2"/>
<feature type="signal peptide" evidence="1">
    <location>
        <begin position="1"/>
        <end position="28"/>
    </location>
</feature>
<dbReference type="InterPro" id="IPR012938">
    <property type="entry name" value="Glc/Sorbosone_DH"/>
</dbReference>
<dbReference type="InterPro" id="IPR011042">
    <property type="entry name" value="6-blade_b-propeller_TolB-like"/>
</dbReference>
<dbReference type="SUPFAM" id="SSF50952">
    <property type="entry name" value="Soluble quinoprotein glucose dehydrogenase"/>
    <property type="match status" value="1"/>
</dbReference>
<accession>A0A2P2EAS2</accession>
<dbReference type="InterPro" id="IPR011041">
    <property type="entry name" value="Quinoprot_gluc/sorb_DH_b-prop"/>
</dbReference>
<dbReference type="OrthoDB" id="9770043at2"/>
<keyword evidence="4" id="KW-1185">Reference proteome</keyword>
<dbReference type="RefSeq" id="WP_108985029.1">
    <property type="nucleotide sequence ID" value="NZ_BFBR01000005.1"/>
</dbReference>
<name>A0A2P2EAS2_9PROT</name>
<protein>
    <submittedName>
        <fullName evidence="3">Aldose sugar dehydrogenase YliI</fullName>
    </submittedName>
</protein>
<dbReference type="Proteomes" id="UP000245086">
    <property type="component" value="Unassembled WGS sequence"/>
</dbReference>
<feature type="chain" id="PRO_5015144239" evidence="1">
    <location>
        <begin position="29"/>
        <end position="426"/>
    </location>
</feature>
<reference evidence="3 4" key="1">
    <citation type="journal article" date="2018" name="Genome Announc.">
        <title>Draft Genome Sequence of "Candidatus Phycosocius bacilliformis," an Alphaproteobacterial Ectosymbiont of the Hydrocarbon-Producing Green Alga Botryococcus braunii.</title>
        <authorList>
            <person name="Tanabe Y."/>
            <person name="Yamaguchi H."/>
            <person name="Watanabe M.M."/>
        </authorList>
    </citation>
    <scope>NUCLEOTIDE SEQUENCE [LARGE SCALE GENOMIC DNA]</scope>
    <source>
        <strain evidence="3 4">BOTRYCO-2</strain>
    </source>
</reference>
<keyword evidence="1" id="KW-0732">Signal</keyword>
<sequence>MQGRIRHHTGLGWAACLGLSVLSGPVTAQDTGRAPTAIVAPGPTPVTRALSLPASSQVRSQVVVSDLEAPWGLAFLPNGDMLVTELLGQLRYVKGGANPVLEAEPIAGLPKVTAAGQGGLMDVTIHPDFSRNQLIYLSFSVGDEAANHTRVIRARLEGRTLVDVQTIFDVSPAKPRFQHFGSRFAWLPDKTLLISIGDGGNPPTSLDGAFIRQQAQKLDSHLGKIIRIHDDGRIPSDNPFVTTPGARPEIYSYGHRNAQGLARDPVTGRIYATEHGSQGGDELNQIEAGANYGWPKVTYGVEYGAARTLISAEQTAPGLRDPLAVWSPAIAPSGLTVVRKSAFKAWEGDVLAGGLRLDQGRGALIRIDLDRAGKVVGQERIDLGEVRVRDVRIGPDGQIYVLTTAMRNFRDKGQRNGQLWRLSPAD</sequence>
<evidence type="ECO:0000256" key="1">
    <source>
        <dbReference type="SAM" id="SignalP"/>
    </source>
</evidence>
<dbReference type="EMBL" id="BFBR01000005">
    <property type="protein sequence ID" value="GBF58166.1"/>
    <property type="molecule type" value="Genomic_DNA"/>
</dbReference>
<organism evidence="3 4">
    <name type="scientific">Candidatus Phycosocius bacilliformis</name>
    <dbReference type="NCBI Taxonomy" id="1445552"/>
    <lineage>
        <taxon>Bacteria</taxon>
        <taxon>Pseudomonadati</taxon>
        <taxon>Pseudomonadota</taxon>
        <taxon>Alphaproteobacteria</taxon>
        <taxon>Caulobacterales</taxon>
        <taxon>Caulobacterales incertae sedis</taxon>
        <taxon>Candidatus Phycosocius</taxon>
    </lineage>
</organism>
<dbReference type="PANTHER" id="PTHR19328">
    <property type="entry name" value="HEDGEHOG-INTERACTING PROTEIN"/>
    <property type="match status" value="1"/>
</dbReference>
<dbReference type="Gene3D" id="2.120.10.30">
    <property type="entry name" value="TolB, C-terminal domain"/>
    <property type="match status" value="1"/>
</dbReference>
<gene>
    <name evidence="3" type="primary">yliI_1</name>
    <name evidence="3" type="ORF">PbB2_01838</name>
</gene>
<feature type="domain" description="Glucose/Sorbosone dehydrogenase" evidence="2">
    <location>
        <begin position="67"/>
        <end position="404"/>
    </location>
</feature>
<proteinExistence type="predicted"/>
<evidence type="ECO:0000313" key="3">
    <source>
        <dbReference type="EMBL" id="GBF58166.1"/>
    </source>
</evidence>
<dbReference type="PANTHER" id="PTHR19328:SF75">
    <property type="entry name" value="ALDOSE SUGAR DEHYDROGENASE YLII"/>
    <property type="match status" value="1"/>
</dbReference>
<comment type="caution">
    <text evidence="3">The sequence shown here is derived from an EMBL/GenBank/DDBJ whole genome shotgun (WGS) entry which is preliminary data.</text>
</comment>